<sequence>MAIFFDSRPRDPRKGFEMYYIEISKQICVFAFLGDTKEIFAKEQIAREFVDLTYLWRLVYAD</sequence>
<evidence type="ECO:0000313" key="2">
    <source>
        <dbReference type="Proteomes" id="UP000801864"/>
    </source>
</evidence>
<keyword evidence="2" id="KW-1185">Reference proteome</keyword>
<dbReference type="AlphaFoldDB" id="A0A9P4XE56"/>
<evidence type="ECO:0000313" key="1">
    <source>
        <dbReference type="EMBL" id="KAF3068741.1"/>
    </source>
</evidence>
<dbReference type="Proteomes" id="UP000801864">
    <property type="component" value="Unassembled WGS sequence"/>
</dbReference>
<name>A0A9P4XE56_9HYPO</name>
<organism evidence="1 2">
    <name type="scientific">Trichoderma lentiforme</name>
    <dbReference type="NCBI Taxonomy" id="1567552"/>
    <lineage>
        <taxon>Eukaryota</taxon>
        <taxon>Fungi</taxon>
        <taxon>Dikarya</taxon>
        <taxon>Ascomycota</taxon>
        <taxon>Pezizomycotina</taxon>
        <taxon>Sordariomycetes</taxon>
        <taxon>Hypocreomycetidae</taxon>
        <taxon>Hypocreales</taxon>
        <taxon>Hypocreaceae</taxon>
        <taxon>Trichoderma</taxon>
    </lineage>
</organism>
<proteinExistence type="predicted"/>
<gene>
    <name evidence="1" type="ORF">CFAM422_007707</name>
</gene>
<protein>
    <submittedName>
        <fullName evidence="1">Uncharacterized protein</fullName>
    </submittedName>
</protein>
<reference evidence="1 2" key="1">
    <citation type="submission" date="2018-06" db="EMBL/GenBank/DDBJ databases">
        <title>Genome analysis of cellulolytic fungus Trichoderma lentiforme CFAM-422.</title>
        <authorList>
            <person name="Steindorff A.S."/>
            <person name="Formighieri E.F."/>
            <person name="Midorikawa G.E.O."/>
            <person name="Tamietti M.S."/>
            <person name="Ramos E.Z."/>
            <person name="Silva A.S."/>
            <person name="Bon E.P.S."/>
            <person name="Mendes T.D."/>
            <person name="Damaso M.C.T."/>
            <person name="Favaro L.C.L."/>
        </authorList>
    </citation>
    <scope>NUCLEOTIDE SEQUENCE [LARGE SCALE GENOMIC DNA]</scope>
    <source>
        <strain evidence="1 2">CFAM-422</strain>
    </source>
</reference>
<dbReference type="EMBL" id="QLNT01000013">
    <property type="protein sequence ID" value="KAF3068741.1"/>
    <property type="molecule type" value="Genomic_DNA"/>
</dbReference>
<comment type="caution">
    <text evidence="1">The sequence shown here is derived from an EMBL/GenBank/DDBJ whole genome shotgun (WGS) entry which is preliminary data.</text>
</comment>
<accession>A0A9P4XE56</accession>